<evidence type="ECO:0000313" key="2">
    <source>
        <dbReference type="EMBL" id="UQA97301.1"/>
    </source>
</evidence>
<protein>
    <submittedName>
        <fullName evidence="2">Uncharacterized protein</fullName>
    </submittedName>
</protein>
<gene>
    <name evidence="2" type="ORF">K9S39_40430</name>
</gene>
<evidence type="ECO:0000313" key="3">
    <source>
        <dbReference type="Proteomes" id="UP000830115"/>
    </source>
</evidence>
<evidence type="ECO:0000256" key="1">
    <source>
        <dbReference type="SAM" id="MobiDB-lite"/>
    </source>
</evidence>
<keyword evidence="3" id="KW-1185">Reference proteome</keyword>
<dbReference type="EMBL" id="CP086322">
    <property type="protein sequence ID" value="UQA97301.1"/>
    <property type="molecule type" value="Genomic_DNA"/>
</dbReference>
<name>A0ABY4MLK1_9ACTN</name>
<reference evidence="2" key="1">
    <citation type="submission" date="2021-10" db="EMBL/GenBank/DDBJ databases">
        <title>Streptomyces nigrumlapis sp.nov.,an antimicrobial producing actinobacterium isolated from Black Gobi rocks.</title>
        <authorList>
            <person name="Wen Y."/>
            <person name="Zhang W."/>
            <person name="Liu X.G."/>
        </authorList>
    </citation>
    <scope>NUCLEOTIDE SEQUENCE</scope>
    <source>
        <strain evidence="2">ST13-2-2</strain>
    </source>
</reference>
<feature type="region of interest" description="Disordered" evidence="1">
    <location>
        <begin position="1"/>
        <end position="25"/>
    </location>
</feature>
<dbReference type="RefSeq" id="WP_248868227.1">
    <property type="nucleotide sequence ID" value="NZ_CP086322.1"/>
</dbReference>
<organism evidence="2 3">
    <name type="scientific">Streptomyces halobius</name>
    <dbReference type="NCBI Taxonomy" id="2879846"/>
    <lineage>
        <taxon>Bacteria</taxon>
        <taxon>Bacillati</taxon>
        <taxon>Actinomycetota</taxon>
        <taxon>Actinomycetes</taxon>
        <taxon>Kitasatosporales</taxon>
        <taxon>Streptomycetaceae</taxon>
        <taxon>Streptomyces</taxon>
    </lineage>
</organism>
<proteinExistence type="predicted"/>
<sequence>MDGAAGARHPVRGPAPDKIGVDPEPGRLRAWNLENVHDYWRSWAERALTGTAPNHPLIGVADADRL</sequence>
<dbReference type="Proteomes" id="UP000830115">
    <property type="component" value="Chromosome"/>
</dbReference>
<accession>A0ABY4MLK1</accession>